<dbReference type="SUPFAM" id="SSF52058">
    <property type="entry name" value="L domain-like"/>
    <property type="match status" value="1"/>
</dbReference>
<dbReference type="FunFam" id="3.30.1520.10:FF:000020">
    <property type="entry name" value="nischarin isoform X1"/>
    <property type="match status" value="1"/>
</dbReference>
<dbReference type="Pfam" id="PF25625">
    <property type="entry name" value="PH_NISCH_C"/>
    <property type="match status" value="1"/>
</dbReference>
<keyword evidence="2" id="KW-0677">Repeat</keyword>
<dbReference type="Proteomes" id="UP000597762">
    <property type="component" value="Unassembled WGS sequence"/>
</dbReference>
<dbReference type="Gene3D" id="3.30.1520.10">
    <property type="entry name" value="Phox-like domain"/>
    <property type="match status" value="1"/>
</dbReference>
<feature type="region of interest" description="Disordered" evidence="3">
    <location>
        <begin position="459"/>
        <end position="540"/>
    </location>
</feature>
<keyword evidence="1" id="KW-0433">Leucine-rich repeat</keyword>
<dbReference type="GO" id="GO:0005178">
    <property type="term" value="F:integrin binding"/>
    <property type="evidence" value="ECO:0007669"/>
    <property type="project" value="InterPro"/>
</dbReference>
<dbReference type="PANTHER" id="PTHR15454:SF35">
    <property type="entry name" value="NISCHARIN"/>
    <property type="match status" value="1"/>
</dbReference>
<feature type="domain" description="PX" evidence="4">
    <location>
        <begin position="9"/>
        <end position="119"/>
    </location>
</feature>
<comment type="caution">
    <text evidence="5">The sequence shown here is derived from an EMBL/GenBank/DDBJ whole genome shotgun (WGS) entry which is preliminary data.</text>
</comment>
<dbReference type="PROSITE" id="PS51450">
    <property type="entry name" value="LRR"/>
    <property type="match status" value="4"/>
</dbReference>
<feature type="region of interest" description="Disordered" evidence="3">
    <location>
        <begin position="584"/>
        <end position="612"/>
    </location>
</feature>
<dbReference type="SUPFAM" id="SSF64268">
    <property type="entry name" value="PX domain"/>
    <property type="match status" value="1"/>
</dbReference>
<feature type="compositionally biased region" description="Basic and acidic residues" evidence="3">
    <location>
        <begin position="470"/>
        <end position="482"/>
    </location>
</feature>
<gene>
    <name evidence="5" type="ORF">SPHA_74858</name>
</gene>
<dbReference type="InterPro" id="IPR057714">
    <property type="entry name" value="PH_NISCH_C"/>
</dbReference>
<evidence type="ECO:0000256" key="1">
    <source>
        <dbReference type="ARBA" id="ARBA00022614"/>
    </source>
</evidence>
<dbReference type="InterPro" id="IPR037904">
    <property type="entry name" value="Nischarin_PX"/>
</dbReference>
<dbReference type="EMBL" id="CAHIKZ030005441">
    <property type="protein sequence ID" value="CAE1325221.1"/>
    <property type="molecule type" value="Genomic_DNA"/>
</dbReference>
<organism evidence="5 6">
    <name type="scientific">Acanthosepion pharaonis</name>
    <name type="common">Pharaoh cuttlefish</name>
    <name type="synonym">Sepia pharaonis</name>
    <dbReference type="NCBI Taxonomy" id="158019"/>
    <lineage>
        <taxon>Eukaryota</taxon>
        <taxon>Metazoa</taxon>
        <taxon>Spiralia</taxon>
        <taxon>Lophotrochozoa</taxon>
        <taxon>Mollusca</taxon>
        <taxon>Cephalopoda</taxon>
        <taxon>Coleoidea</taxon>
        <taxon>Decapodiformes</taxon>
        <taxon>Sepiida</taxon>
        <taxon>Sepiina</taxon>
        <taxon>Sepiidae</taxon>
        <taxon>Acanthosepion</taxon>
    </lineage>
</organism>
<feature type="compositionally biased region" description="Polar residues" evidence="3">
    <location>
        <begin position="586"/>
        <end position="611"/>
    </location>
</feature>
<reference evidence="5" key="1">
    <citation type="submission" date="2021-01" db="EMBL/GenBank/DDBJ databases">
        <authorList>
            <person name="Li R."/>
            <person name="Bekaert M."/>
        </authorList>
    </citation>
    <scope>NUCLEOTIDE SEQUENCE</scope>
    <source>
        <strain evidence="5">Farmed</strain>
    </source>
</reference>
<name>A0A812ELV2_ACAPH</name>
<dbReference type="CDD" id="cd06875">
    <property type="entry name" value="PX_IRAS"/>
    <property type="match status" value="1"/>
</dbReference>
<dbReference type="GO" id="GO:0005737">
    <property type="term" value="C:cytoplasm"/>
    <property type="evidence" value="ECO:0007669"/>
    <property type="project" value="TreeGrafter"/>
</dbReference>
<evidence type="ECO:0000259" key="4">
    <source>
        <dbReference type="PROSITE" id="PS50195"/>
    </source>
</evidence>
<dbReference type="InterPro" id="IPR001611">
    <property type="entry name" value="Leu-rich_rpt"/>
</dbReference>
<dbReference type="InterPro" id="IPR003591">
    <property type="entry name" value="Leu-rich_rpt_typical-subtyp"/>
</dbReference>
<feature type="compositionally biased region" description="Low complexity" evidence="3">
    <location>
        <begin position="487"/>
        <end position="522"/>
    </location>
</feature>
<dbReference type="OrthoDB" id="430293at2759"/>
<evidence type="ECO:0000313" key="6">
    <source>
        <dbReference type="Proteomes" id="UP000597762"/>
    </source>
</evidence>
<dbReference type="PROSITE" id="PS50195">
    <property type="entry name" value="PX"/>
    <property type="match status" value="1"/>
</dbReference>
<dbReference type="SMART" id="SM00365">
    <property type="entry name" value="LRR_SD22"/>
    <property type="match status" value="4"/>
</dbReference>
<dbReference type="InterPro" id="IPR036871">
    <property type="entry name" value="PX_dom_sf"/>
</dbReference>
<keyword evidence="6" id="KW-1185">Reference proteome</keyword>
<proteinExistence type="predicted"/>
<dbReference type="InterPro" id="IPR032675">
    <property type="entry name" value="LRR_dom_sf"/>
</dbReference>
<dbReference type="SMART" id="SM00312">
    <property type="entry name" value="PX"/>
    <property type="match status" value="1"/>
</dbReference>
<evidence type="ECO:0000256" key="2">
    <source>
        <dbReference type="ARBA" id="ARBA00022737"/>
    </source>
</evidence>
<accession>A0A812ELV2</accession>
<evidence type="ECO:0000313" key="5">
    <source>
        <dbReference type="EMBL" id="CAE1325221.1"/>
    </source>
</evidence>
<dbReference type="SMART" id="SM00369">
    <property type="entry name" value="LRR_TYP"/>
    <property type="match status" value="3"/>
</dbReference>
<protein>
    <submittedName>
        <fullName evidence="5">Nischarin</fullName>
    </submittedName>
</protein>
<dbReference type="Pfam" id="PF00787">
    <property type="entry name" value="PX"/>
    <property type="match status" value="1"/>
</dbReference>
<dbReference type="GO" id="GO:0035091">
    <property type="term" value="F:phosphatidylinositol binding"/>
    <property type="evidence" value="ECO:0007669"/>
    <property type="project" value="InterPro"/>
</dbReference>
<sequence length="1511" mass="171430">MSQFGRDLDNFSACRTVRIIGSECVENYTVYIIEVTIGPYTWTVKHRYSDFHDLHDKLVSTFKIDKSLLPPKKLFGNQSEAFIKKRQNDLEVYLQTILYYLAQKIPPILAYFLDFHKYEIHGITQALAEDLYNRGELILQAKEPFQMTTLHLYALTERLKLPEPTCGFTLLFPDSGDVKKDIGHILDFITRLKHLKICGSRDPVGSSNIDMNELRFDLTLFKSLQTLEILNCNSMLITGFETIKQTLQKIEAHHSMKEIKDLLLQEFSHWRDEDGTLIVAFWNHIIEADLGHNNIKSIDESVQLLPRVEHLDLSHNQIETIQNLQWLSQLTFLDLSHNNIHQLDSLHTKLGNLKTLNLAGNRIRHLQGLSKLFSLVNLDISNNDISEINEVKHISGLPCMEKLSLIGNSVTIVLDYRTKVLAMFSERANEIYLDNMKPSQKELDTVAVVLALQKSKENKEKLRKMLPNKHASDMDCASRDSSPRNPTLITAPLSSTITTSSSSSTPPVASSPPVGLVLPSSGTNATETGGDSLPTPPLPGLGQDKEIARKRTLLSIAEHSSLLANSLSQYQRLAVAKTEDKEEAVANNQHIRQSSNDTMTETCTGKSNTNDQCHHVDNSVVESSQLVSTNHFLPSDQQTNDFLPTDQPLSCVQKTDQEPLKIDQSLQASPKSDCGFLSGFSQNSDKKHQYRPKDLHQKASNFVYKYEHLPSTMNRNFCHSLISNLIGSTSSGSECVEQLFWSYSLQYTHPNLINPACVVLTQKHIFIEHLHGYSTSFPGVPNTLTYYILPLCNIQQVLVSCNFIQLEESFVGPTGIFLLYGLESLQVRKFSDALVRCYRDNRQEHGEPEIIHATSQQRLLSVIEEAEQKQGFYSVDISFTALVISDSRFCTLALTENYLYLLKLNNFQSSYPRPPEEQEKEGDAILSAHPIMTSRNISFKWRENGKHCHLPERMDTVRYELFPLSMEFGNQEKDEECLVVHFLSSATRDEYLEKFTTLRSQNNDRLSLVARQEPEGANEDNDVEINKPAASSAGNQSPMINKDFLTINYKNTSANNTTASTPEMETSERLRNYQEIRSPTFTLPSEEQLNYLTKCNQLYKLVKGRSACLEALGKMDGRELVEYFHLNIAHVGYDCEEVLYVVWADIVPYKNPDQVITSLVILTSKAVYCISDAKVEMPPKVKRMWMTHCRHKSDSAIAFLQTDLRNDDHHCAGILHRGGCQHAKVPRAFIIIPLSELVQINIGMFDQCLRLTGPSENSVCTIVTRECAATETFLQIISSALSSHVVTSADTPSDSEVDFYSLVTKTRSSTEGIEYIHPSKVRFCYPGEETISDIMYIISDISKEDLSSKAPYLIWVYILGFQIPTESSDLSKVVTEALPRTVILTNRHFCLAAEDLVSYPLPEFARGLPDKPRHRILEVRKIEYLKRILVEQEPHKCLTLVFSDEDDEIEVDTSFEYYSPKEDLKGRKSPPEVSLRLLFQYGKEEAKLLQMLKHQWGEIHLVDDLPVHMMA</sequence>
<evidence type="ECO:0000256" key="3">
    <source>
        <dbReference type="SAM" id="MobiDB-lite"/>
    </source>
</evidence>
<dbReference type="Gene3D" id="3.80.10.10">
    <property type="entry name" value="Ribonuclease Inhibitor"/>
    <property type="match status" value="1"/>
</dbReference>
<dbReference type="Pfam" id="PF14580">
    <property type="entry name" value="LRR_9"/>
    <property type="match status" value="1"/>
</dbReference>
<feature type="region of interest" description="Disordered" evidence="3">
    <location>
        <begin position="1013"/>
        <end position="1034"/>
    </location>
</feature>
<dbReference type="PANTHER" id="PTHR15454">
    <property type="entry name" value="NISCHARIN RELATED"/>
    <property type="match status" value="1"/>
</dbReference>
<dbReference type="InterPro" id="IPR001683">
    <property type="entry name" value="PX_dom"/>
</dbReference>